<evidence type="ECO:0000256" key="1">
    <source>
        <dbReference type="SAM" id="MobiDB-lite"/>
    </source>
</evidence>
<dbReference type="Proteomes" id="UP000250358">
    <property type="component" value="Unassembled WGS sequence"/>
</dbReference>
<organism evidence="2 3">
    <name type="scientific">Brevundimonas diminuta</name>
    <name type="common">Pseudomonas diminuta</name>
    <dbReference type="NCBI Taxonomy" id="293"/>
    <lineage>
        <taxon>Bacteria</taxon>
        <taxon>Pseudomonadati</taxon>
        <taxon>Pseudomonadota</taxon>
        <taxon>Alphaproteobacteria</taxon>
        <taxon>Caulobacterales</taxon>
        <taxon>Caulobacteraceae</taxon>
        <taxon>Brevundimonas</taxon>
    </lineage>
</organism>
<gene>
    <name evidence="2" type="ORF">NCTC11165_03355</name>
</gene>
<name>A0A2X1ASH2_BREDI</name>
<evidence type="ECO:0000313" key="3">
    <source>
        <dbReference type="Proteomes" id="UP000250358"/>
    </source>
</evidence>
<proteinExistence type="predicted"/>
<dbReference type="AlphaFoldDB" id="A0A2X1ASH2"/>
<accession>A0A2X1ASH2</accession>
<evidence type="ECO:0000313" key="2">
    <source>
        <dbReference type="EMBL" id="SPU46999.1"/>
    </source>
</evidence>
<dbReference type="EMBL" id="UAQM01000051">
    <property type="protein sequence ID" value="SPU46999.1"/>
    <property type="molecule type" value="Genomic_DNA"/>
</dbReference>
<protein>
    <submittedName>
        <fullName evidence="2">Uncharacterized protein</fullName>
    </submittedName>
</protein>
<dbReference type="RefSeq" id="WP_128116619.1">
    <property type="nucleotide sequence ID" value="NZ_UAQM01000051.1"/>
</dbReference>
<feature type="region of interest" description="Disordered" evidence="1">
    <location>
        <begin position="225"/>
        <end position="266"/>
    </location>
</feature>
<sequence>MDASYHDFLEAAYFGRYSVFDRARNNYDKPGIPYRNDRAGMDSLTAKPSYHFSRDLTLALANHVMEPVGGEIDLFGNLMTPHNSLHADTPEGERLAGLVNGHLDTLGLDNVALVFEGPPGGTTIVIITCFEWFTTNYLVAVWQDKHGWMMLDGGHITRSSNVFMGMAEKALSLLANPAVEYVMRQPSSGMATMSKNRERKGEEPVADMQIVHLTKRIYVNGLPFGGERGSHASPKPHDRQGHYRTRATPAPGWEGPFVPSSGEFKG</sequence>
<reference evidence="2 3" key="1">
    <citation type="submission" date="2018-06" db="EMBL/GenBank/DDBJ databases">
        <authorList>
            <consortium name="Pathogen Informatics"/>
            <person name="Doyle S."/>
        </authorList>
    </citation>
    <scope>NUCLEOTIDE SEQUENCE [LARGE SCALE GENOMIC DNA]</scope>
    <source>
        <strain evidence="2 3">NCTC11165</strain>
    </source>
</reference>